<dbReference type="Proteomes" id="UP000049023">
    <property type="component" value="Unassembled WGS sequence"/>
</dbReference>
<evidence type="ECO:0000313" key="2">
    <source>
        <dbReference type="EMBL" id="CFR79240.1"/>
    </source>
</evidence>
<dbReference type="EMBL" id="CGCX01000575">
    <property type="protein sequence ID" value="CFR79240.1"/>
    <property type="molecule type" value="Genomic_DNA"/>
</dbReference>
<evidence type="ECO:0000313" key="8">
    <source>
        <dbReference type="Proteomes" id="UP000046680"/>
    </source>
</evidence>
<evidence type="ECO:0000313" key="4">
    <source>
        <dbReference type="EMBL" id="CNV02769.1"/>
    </source>
</evidence>
<proteinExistence type="predicted"/>
<protein>
    <submittedName>
        <fullName evidence="3">Uncharacterized protein</fullName>
    </submittedName>
</protein>
<dbReference type="Proteomes" id="UP000039021">
    <property type="component" value="Unassembled WGS sequence"/>
</dbReference>
<dbReference type="EMBL" id="CSBK01002702">
    <property type="protein sequence ID" value="CPA12546.1"/>
    <property type="molecule type" value="Genomic_DNA"/>
</dbReference>
<evidence type="ECO:0000313" key="5">
    <source>
        <dbReference type="EMBL" id="CPA12546.1"/>
    </source>
</evidence>
<organism evidence="3 9">
    <name type="scientific">Mycobacterium tuberculosis</name>
    <dbReference type="NCBI Taxonomy" id="1773"/>
    <lineage>
        <taxon>Bacteria</taxon>
        <taxon>Bacillati</taxon>
        <taxon>Actinomycetota</taxon>
        <taxon>Actinomycetes</taxon>
        <taxon>Mycobacteriales</taxon>
        <taxon>Mycobacteriaceae</taxon>
        <taxon>Mycobacterium</taxon>
        <taxon>Mycobacterium tuberculosis complex</taxon>
    </lineage>
</organism>
<evidence type="ECO:0000313" key="7">
    <source>
        <dbReference type="Proteomes" id="UP000039217"/>
    </source>
</evidence>
<evidence type="ECO:0000256" key="1">
    <source>
        <dbReference type="SAM" id="MobiDB-lite"/>
    </source>
</evidence>
<feature type="region of interest" description="Disordered" evidence="1">
    <location>
        <begin position="1"/>
        <end position="31"/>
    </location>
</feature>
<dbReference type="Proteomes" id="UP000039217">
    <property type="component" value="Unassembled WGS sequence"/>
</dbReference>
<accession>A0A655AJE9</accession>
<dbReference type="EMBL" id="CQQC01000434">
    <property type="protein sequence ID" value="CNV02769.1"/>
    <property type="molecule type" value="Genomic_DNA"/>
</dbReference>
<dbReference type="AlphaFoldDB" id="A0A655AJE9"/>
<sequence length="50" mass="5272">MHTDVSSVIAKKSPSAPTGRKTGSATRPAALSATITMARRTSWIRCWAVG</sequence>
<reference evidence="5" key="2">
    <citation type="submission" date="2015-03" db="EMBL/GenBank/DDBJ databases">
        <authorList>
            <consortium name="Pathogen Informatics"/>
            <person name="Murphy D."/>
        </authorList>
    </citation>
    <scope>NUCLEOTIDE SEQUENCE</scope>
    <source>
        <strain evidence="5">N09902308</strain>
    </source>
</reference>
<name>A0A655AJE9_MYCTX</name>
<gene>
    <name evidence="2" type="ORF">ERS007657_01729</name>
    <name evidence="4" type="ORF">ERS007661_01528</name>
    <name evidence="5" type="ORF">ERS007739_04380</name>
    <name evidence="3" type="ORF">ERS027661_04324</name>
</gene>
<reference evidence="6 7" key="1">
    <citation type="submission" date="2015-03" db="EMBL/GenBank/DDBJ databases">
        <authorList>
            <consortium name="Pathogen Informatics"/>
        </authorList>
    </citation>
    <scope>NUCLEOTIDE SEQUENCE [LARGE SCALE GENOMIC DNA]</scope>
    <source>
        <strain evidence="3 9">Bir 187</strain>
        <strain evidence="2 8">C09601061</strain>
        <strain evidence="4 7">D00501624</strain>
        <strain evidence="6">N09902308</strain>
    </source>
</reference>
<evidence type="ECO:0000313" key="3">
    <source>
        <dbReference type="EMBL" id="CKT41735.1"/>
    </source>
</evidence>
<evidence type="ECO:0000313" key="6">
    <source>
        <dbReference type="Proteomes" id="UP000039021"/>
    </source>
</evidence>
<dbReference type="Proteomes" id="UP000046680">
    <property type="component" value="Unassembled WGS sequence"/>
</dbReference>
<evidence type="ECO:0000313" key="9">
    <source>
        <dbReference type="Proteomes" id="UP000049023"/>
    </source>
</evidence>
<dbReference type="EMBL" id="CNFU01001425">
    <property type="protein sequence ID" value="CKT41735.1"/>
    <property type="molecule type" value="Genomic_DNA"/>
</dbReference>